<accession>A0A916JK61</accession>
<dbReference type="KEGG" id="ptan:CRYO30217_00665"/>
<evidence type="ECO:0000313" key="2">
    <source>
        <dbReference type="Proteomes" id="UP000683507"/>
    </source>
</evidence>
<protein>
    <submittedName>
        <fullName evidence="1">Uncharacterized protein</fullName>
    </submittedName>
</protein>
<gene>
    <name evidence="1" type="ORF">CRYO30217_00665</name>
</gene>
<organism evidence="1 2">
    <name type="scientific">Parvicella tangerina</name>
    <dbReference type="NCBI Taxonomy" id="2829795"/>
    <lineage>
        <taxon>Bacteria</taxon>
        <taxon>Pseudomonadati</taxon>
        <taxon>Bacteroidota</taxon>
        <taxon>Flavobacteriia</taxon>
        <taxon>Flavobacteriales</taxon>
        <taxon>Parvicellaceae</taxon>
        <taxon>Parvicella</taxon>
    </lineage>
</organism>
<evidence type="ECO:0000313" key="1">
    <source>
        <dbReference type="EMBL" id="CAG5078421.1"/>
    </source>
</evidence>
<keyword evidence="2" id="KW-1185">Reference proteome</keyword>
<sequence length="249" mass="28684">MIRCLMLIMLLIAGGGGYTQTIILKQSVPESLEDDDDDFGPNRKFFSHPYTGIGFVVGGYDHESDTLPPVKFGNSFSFVTGTRYYRNYNPFIARVLDYEIGYEQHSLNFSKDHDIGIPVDNADIKKAKYWLVKVGLAWSYQFNFKVKRGNQLGTYLSIGAYGDYLLFRRFTASYESRQSNYADNIKIALSKIDFFNKWDYGALVRFGKTNWSLFAKYRYANYFNDKASENSIKELPRFIVGLNFFPGNI</sequence>
<dbReference type="AlphaFoldDB" id="A0A916JK61"/>
<dbReference type="Proteomes" id="UP000683507">
    <property type="component" value="Chromosome"/>
</dbReference>
<proteinExistence type="predicted"/>
<reference evidence="1" key="1">
    <citation type="submission" date="2021-04" db="EMBL/GenBank/DDBJ databases">
        <authorList>
            <person name="Rodrigo-Torres L."/>
            <person name="Arahal R. D."/>
            <person name="Lucena T."/>
        </authorList>
    </citation>
    <scope>NUCLEOTIDE SEQUENCE</scope>
    <source>
        <strain evidence="1">AS29M-1</strain>
    </source>
</reference>
<name>A0A916JK61_9FLAO</name>
<dbReference type="EMBL" id="OU015584">
    <property type="protein sequence ID" value="CAG5078421.1"/>
    <property type="molecule type" value="Genomic_DNA"/>
</dbReference>